<evidence type="ECO:0000256" key="2">
    <source>
        <dbReference type="SAM" id="Phobius"/>
    </source>
</evidence>
<proteinExistence type="predicted"/>
<dbReference type="EMBL" id="ML178824">
    <property type="protein sequence ID" value="TFL01621.1"/>
    <property type="molecule type" value="Genomic_DNA"/>
</dbReference>
<keyword evidence="2" id="KW-1133">Transmembrane helix</keyword>
<feature type="region of interest" description="Disordered" evidence="1">
    <location>
        <begin position="219"/>
        <end position="304"/>
    </location>
</feature>
<feature type="compositionally biased region" description="Polar residues" evidence="1">
    <location>
        <begin position="875"/>
        <end position="884"/>
    </location>
</feature>
<feature type="region of interest" description="Disordered" evidence="1">
    <location>
        <begin position="871"/>
        <end position="892"/>
    </location>
</feature>
<evidence type="ECO:0000313" key="3">
    <source>
        <dbReference type="EMBL" id="TFL01621.1"/>
    </source>
</evidence>
<organism evidence="3 4">
    <name type="scientific">Pterulicium gracile</name>
    <dbReference type="NCBI Taxonomy" id="1884261"/>
    <lineage>
        <taxon>Eukaryota</taxon>
        <taxon>Fungi</taxon>
        <taxon>Dikarya</taxon>
        <taxon>Basidiomycota</taxon>
        <taxon>Agaricomycotina</taxon>
        <taxon>Agaricomycetes</taxon>
        <taxon>Agaricomycetidae</taxon>
        <taxon>Agaricales</taxon>
        <taxon>Pleurotineae</taxon>
        <taxon>Pterulaceae</taxon>
        <taxon>Pterulicium</taxon>
    </lineage>
</organism>
<keyword evidence="2" id="KW-0472">Membrane</keyword>
<keyword evidence="4" id="KW-1185">Reference proteome</keyword>
<feature type="region of interest" description="Disordered" evidence="1">
    <location>
        <begin position="917"/>
        <end position="942"/>
    </location>
</feature>
<evidence type="ECO:0000256" key="1">
    <source>
        <dbReference type="SAM" id="MobiDB-lite"/>
    </source>
</evidence>
<feature type="compositionally biased region" description="Basic and acidic residues" evidence="1">
    <location>
        <begin position="357"/>
        <end position="386"/>
    </location>
</feature>
<evidence type="ECO:0000313" key="4">
    <source>
        <dbReference type="Proteomes" id="UP000305067"/>
    </source>
</evidence>
<keyword evidence="2" id="KW-0812">Transmembrane</keyword>
<feature type="compositionally biased region" description="Low complexity" evidence="1">
    <location>
        <begin position="661"/>
        <end position="673"/>
    </location>
</feature>
<dbReference type="Proteomes" id="UP000305067">
    <property type="component" value="Unassembled WGS sequence"/>
</dbReference>
<dbReference type="STRING" id="1884261.A0A5C3QMC3"/>
<feature type="compositionally biased region" description="Low complexity" evidence="1">
    <location>
        <begin position="499"/>
        <end position="514"/>
    </location>
</feature>
<protein>
    <recommendedName>
        <fullName evidence="5">Proteophosphoglycan ppg4</fullName>
    </recommendedName>
</protein>
<feature type="transmembrane region" description="Helical" evidence="2">
    <location>
        <begin position="30"/>
        <end position="49"/>
    </location>
</feature>
<feature type="compositionally biased region" description="Basic and acidic residues" evidence="1">
    <location>
        <begin position="644"/>
        <end position="657"/>
    </location>
</feature>
<dbReference type="AlphaFoldDB" id="A0A5C3QMC3"/>
<feature type="compositionally biased region" description="Polar residues" evidence="1">
    <location>
        <begin position="293"/>
        <end position="304"/>
    </location>
</feature>
<feature type="region of interest" description="Disordered" evidence="1">
    <location>
        <begin position="488"/>
        <end position="560"/>
    </location>
</feature>
<reference evidence="3 4" key="1">
    <citation type="journal article" date="2019" name="Nat. Ecol. Evol.">
        <title>Megaphylogeny resolves global patterns of mushroom evolution.</title>
        <authorList>
            <person name="Varga T."/>
            <person name="Krizsan K."/>
            <person name="Foldi C."/>
            <person name="Dima B."/>
            <person name="Sanchez-Garcia M."/>
            <person name="Sanchez-Ramirez S."/>
            <person name="Szollosi G.J."/>
            <person name="Szarkandi J.G."/>
            <person name="Papp V."/>
            <person name="Albert L."/>
            <person name="Andreopoulos W."/>
            <person name="Angelini C."/>
            <person name="Antonin V."/>
            <person name="Barry K.W."/>
            <person name="Bougher N.L."/>
            <person name="Buchanan P."/>
            <person name="Buyck B."/>
            <person name="Bense V."/>
            <person name="Catcheside P."/>
            <person name="Chovatia M."/>
            <person name="Cooper J."/>
            <person name="Damon W."/>
            <person name="Desjardin D."/>
            <person name="Finy P."/>
            <person name="Geml J."/>
            <person name="Haridas S."/>
            <person name="Hughes K."/>
            <person name="Justo A."/>
            <person name="Karasinski D."/>
            <person name="Kautmanova I."/>
            <person name="Kiss B."/>
            <person name="Kocsube S."/>
            <person name="Kotiranta H."/>
            <person name="LaButti K.M."/>
            <person name="Lechner B.E."/>
            <person name="Liimatainen K."/>
            <person name="Lipzen A."/>
            <person name="Lukacs Z."/>
            <person name="Mihaltcheva S."/>
            <person name="Morgado L.N."/>
            <person name="Niskanen T."/>
            <person name="Noordeloos M.E."/>
            <person name="Ohm R.A."/>
            <person name="Ortiz-Santana B."/>
            <person name="Ovrebo C."/>
            <person name="Racz N."/>
            <person name="Riley R."/>
            <person name="Savchenko A."/>
            <person name="Shiryaev A."/>
            <person name="Soop K."/>
            <person name="Spirin V."/>
            <person name="Szebenyi C."/>
            <person name="Tomsovsky M."/>
            <person name="Tulloss R.E."/>
            <person name="Uehling J."/>
            <person name="Grigoriev I.V."/>
            <person name="Vagvolgyi C."/>
            <person name="Papp T."/>
            <person name="Martin F.M."/>
            <person name="Miettinen O."/>
            <person name="Hibbett D.S."/>
            <person name="Nagy L.G."/>
        </authorList>
    </citation>
    <scope>NUCLEOTIDE SEQUENCE [LARGE SCALE GENOMIC DNA]</scope>
    <source>
        <strain evidence="3 4">CBS 309.79</strain>
    </source>
</reference>
<evidence type="ECO:0008006" key="5">
    <source>
        <dbReference type="Google" id="ProtNLM"/>
    </source>
</evidence>
<sequence length="942" mass="103496">MALTVAGVGLLSLKSPFSHLYPFIVANTDIQSLFCFIVFLLVVFIIAYLTNPSEASFRAYLTEQSFKLHLSRLDDSAEQSSEDPQSNSSTSALDSCAPFHFANRASVSLRTPKHVFHSLGVFTIAAVVPLSKSSTSDGSNGRSTVAQDETNRLLPTVADSWFIGAFGKWWRGGTLETWYHDLVSPTKDQESWNSGVLAFKSPDKSKDCNGLPICNKAPTTQSMAQKLRHRDLKSTNGTAVASPLQRRSSSPPPLPKSASLPLHSSRIAHTQPSARSPSAQSSATTPSEPTYDASHTPSRTPSALFDQSPQIAEVLRQISLTKSSVLDLRNQLTDAQSSASHSHEVLEAQVHSCRERKRQEDAARAEMKVRTKTLEDSKRQAEGVRKDAEKRLKATQHARDEAQQRISHLDSEIVKIRERLATEKAQAEAQKLELEAEEQRLEASLESKKREAKVAEDVVAALNLRARELEEKLAAGKERLRLAKEQVELRKQDRSTQTQVASPAVAPWPQAAAQHYRDSSSETSPDQRVVKQPSSPRPTKLSLTGLPPFEGFSSNGPANLNSTYRSNKGYAIFDKDLASLQAHPVPLPPLSSTTTFAPFDDEPMSPPLTTPTGSAFIPSSLMENIDNMSRSFQSDNDMPLEREWRSGQRRSSLDTHNHGLSYSASTTNTSSPSAMNPASYSDEVDPFEVRILPHHRQFNDQRWTVDNVEPQRRQQQEPISPLYRSSSDPTKHADSISFEDGVLDLPKLNGTPRRWFTTREKPKNGLNPDAKVFSLTPKRDAVNPVISKYSGLAPSMISAPLHHHQLHHGLMNGSSHAYDALNPTGLLHLGHQPASSHTSSFLRAFAPSPEEREALQRALGGSANTSLERLPSLGSIPSSPTQIHTDAVSLGGDQHRKGIPGWLQSLQLPLKRKTNFSPWDDEVAEPVGSNTSSSGLRAVGSR</sequence>
<feature type="region of interest" description="Disordered" evidence="1">
    <location>
        <begin position="335"/>
        <end position="386"/>
    </location>
</feature>
<dbReference type="OrthoDB" id="2548929at2759"/>
<feature type="region of interest" description="Disordered" evidence="1">
    <location>
        <begin position="702"/>
        <end position="734"/>
    </location>
</feature>
<gene>
    <name evidence="3" type="ORF">BDV98DRAFT_63418</name>
</gene>
<accession>A0A5C3QMC3</accession>
<feature type="compositionally biased region" description="Low complexity" evidence="1">
    <location>
        <begin position="256"/>
        <end position="287"/>
    </location>
</feature>
<feature type="region of interest" description="Disordered" evidence="1">
    <location>
        <begin position="644"/>
        <end position="681"/>
    </location>
</feature>
<dbReference type="CDD" id="cd06503">
    <property type="entry name" value="ATP-synt_Fo_b"/>
    <property type="match status" value="1"/>
</dbReference>
<name>A0A5C3QMC3_9AGAR</name>